<dbReference type="PANTHER" id="PTHR47135:SF1">
    <property type="entry name" value="FIBRONECTIN TYPE III DOMAIN-CONTAINING PROTEIN 7"/>
    <property type="match status" value="1"/>
</dbReference>
<dbReference type="CDD" id="cd00063">
    <property type="entry name" value="FN3"/>
    <property type="match status" value="1"/>
</dbReference>
<evidence type="ECO:0000313" key="3">
    <source>
        <dbReference type="EMBL" id="GAB0172827.1"/>
    </source>
</evidence>
<feature type="domain" description="Fibronectin type-III" evidence="2">
    <location>
        <begin position="139"/>
        <end position="231"/>
    </location>
</feature>
<dbReference type="PROSITE" id="PS50853">
    <property type="entry name" value="FN3"/>
    <property type="match status" value="3"/>
</dbReference>
<dbReference type="Pfam" id="PF00041">
    <property type="entry name" value="fn3"/>
    <property type="match status" value="1"/>
</dbReference>
<protein>
    <submittedName>
        <fullName evidence="3">Fibronectin</fullName>
    </submittedName>
</protein>
<dbReference type="SMART" id="SM00060">
    <property type="entry name" value="FN3"/>
    <property type="match status" value="3"/>
</dbReference>
<dbReference type="SUPFAM" id="SSF49265">
    <property type="entry name" value="Fibronectin type III"/>
    <property type="match status" value="3"/>
</dbReference>
<feature type="domain" description="Fibronectin type-III" evidence="2">
    <location>
        <begin position="325"/>
        <end position="417"/>
    </location>
</feature>
<sequence length="442" mass="49858">MISMYRQCLIVLILLLHLILFSACSSSNIFNFMGIKDEIDPNLPIVKTFRALPDVTSVGFEWKTPEDTTNIDGYVIYRENKKKEFKSIAFIKNAFSTHYYDDKLEPQTEYTYAIAAVGKDSKVSRKSAPLKVKTSFIDPVSFVYASQDYAQKIKIFWSPSPNPIVKNYIIERQEKQGKFVAIGSTTNRMLVEFFDRNVENGVEHTYRIIAQSHEGAKSVPSQLVVGRTRALPPIVAGIKTTQNKMHAIWLEWDKSESKDVIGYNIYVSDTPDNNYRKLAFVTRESYIDKIDSHGAIRYYKISAIDKYKLESNLQESGVGGQTLPPPMPPILTKGAIESTSAIITWEKASDGRALNCMVYRSGSDGTRDKFNQEQNTSFIDKSIKEGISYTYHVTCMDKNGIESSRSRQVVLQLAPQPVAPNIPSLQPVPQSLPTAKQDSIKK</sequence>
<gene>
    <name evidence="3" type="ORF">NHP164001_08430</name>
</gene>
<dbReference type="EMBL" id="BAAFHN010000015">
    <property type="protein sequence ID" value="GAB0172827.1"/>
    <property type="molecule type" value="Genomic_DNA"/>
</dbReference>
<dbReference type="RefSeq" id="WP_052089266.1">
    <property type="nucleotide sequence ID" value="NZ_FZND01000037.1"/>
</dbReference>
<accession>A0ABQ0D3B4</accession>
<feature type="domain" description="Fibronectin type-III" evidence="2">
    <location>
        <begin position="41"/>
        <end position="137"/>
    </location>
</feature>
<comment type="caution">
    <text evidence="3">The sequence shown here is derived from an EMBL/GenBank/DDBJ whole genome shotgun (WGS) entry which is preliminary data.</text>
</comment>
<feature type="region of interest" description="Disordered" evidence="1">
    <location>
        <begin position="418"/>
        <end position="442"/>
    </location>
</feature>
<dbReference type="InterPro" id="IPR003961">
    <property type="entry name" value="FN3_dom"/>
</dbReference>
<dbReference type="InterPro" id="IPR013783">
    <property type="entry name" value="Ig-like_fold"/>
</dbReference>
<organism evidence="3 4">
    <name type="scientific">Helicobacter trogontum</name>
    <dbReference type="NCBI Taxonomy" id="50960"/>
    <lineage>
        <taxon>Bacteria</taxon>
        <taxon>Pseudomonadati</taxon>
        <taxon>Campylobacterota</taxon>
        <taxon>Epsilonproteobacteria</taxon>
        <taxon>Campylobacterales</taxon>
        <taxon>Helicobacteraceae</taxon>
        <taxon>Helicobacter</taxon>
    </lineage>
</organism>
<evidence type="ECO:0000259" key="2">
    <source>
        <dbReference type="PROSITE" id="PS50853"/>
    </source>
</evidence>
<dbReference type="Gene3D" id="2.60.40.10">
    <property type="entry name" value="Immunoglobulins"/>
    <property type="match status" value="4"/>
</dbReference>
<dbReference type="InterPro" id="IPR036116">
    <property type="entry name" value="FN3_sf"/>
</dbReference>
<dbReference type="PANTHER" id="PTHR47135">
    <property type="entry name" value="FIBRONECTIN TYPE III DOMAIN-CONTAINING PROTEIN 7"/>
    <property type="match status" value="1"/>
</dbReference>
<evidence type="ECO:0000313" key="4">
    <source>
        <dbReference type="Proteomes" id="UP001562457"/>
    </source>
</evidence>
<proteinExistence type="predicted"/>
<dbReference type="PROSITE" id="PS51257">
    <property type="entry name" value="PROKAR_LIPOPROTEIN"/>
    <property type="match status" value="1"/>
</dbReference>
<name>A0ABQ0D3B4_9HELI</name>
<feature type="compositionally biased region" description="Polar residues" evidence="1">
    <location>
        <begin position="423"/>
        <end position="442"/>
    </location>
</feature>
<evidence type="ECO:0000256" key="1">
    <source>
        <dbReference type="SAM" id="MobiDB-lite"/>
    </source>
</evidence>
<dbReference type="Proteomes" id="UP001562457">
    <property type="component" value="Unassembled WGS sequence"/>
</dbReference>
<keyword evidence="4" id="KW-1185">Reference proteome</keyword>
<reference evidence="3 4" key="1">
    <citation type="submission" date="2024-06" db="EMBL/GenBank/DDBJ databases">
        <title>Draft genome sequence of Helicobacter trogontum NHP16-4001.</title>
        <authorList>
            <person name="Rimbara E."/>
            <person name="Suzuki M."/>
        </authorList>
    </citation>
    <scope>NUCLEOTIDE SEQUENCE [LARGE SCALE GENOMIC DNA]</scope>
    <source>
        <strain evidence="3 4">NHP16-4001</strain>
    </source>
</reference>